<evidence type="ECO:0000256" key="9">
    <source>
        <dbReference type="ARBA" id="ARBA00047944"/>
    </source>
</evidence>
<dbReference type="InterPro" id="IPR046886">
    <property type="entry name" value="RsmE_MTase_dom"/>
</dbReference>
<gene>
    <name evidence="13" type="ordered locus">CLOAM0759</name>
</gene>
<evidence type="ECO:0000256" key="8">
    <source>
        <dbReference type="ARBA" id="ARBA00025699"/>
    </source>
</evidence>
<keyword evidence="6 10" id="KW-0808">Transferase</keyword>
<dbReference type="Pfam" id="PF20260">
    <property type="entry name" value="PUA_4"/>
    <property type="match status" value="1"/>
</dbReference>
<evidence type="ECO:0000256" key="5">
    <source>
        <dbReference type="ARBA" id="ARBA00022603"/>
    </source>
</evidence>
<keyword evidence="5 10" id="KW-0489">Methyltransferase</keyword>
<accession>B0VH27</accession>
<dbReference type="InterPro" id="IPR029026">
    <property type="entry name" value="tRNA_m1G_MTases_N"/>
</dbReference>
<evidence type="ECO:0000256" key="1">
    <source>
        <dbReference type="ARBA" id="ARBA00004496"/>
    </source>
</evidence>
<dbReference type="EC" id="2.1.1.193" evidence="10"/>
<dbReference type="GO" id="GO:0070475">
    <property type="term" value="P:rRNA base methylation"/>
    <property type="evidence" value="ECO:0007669"/>
    <property type="project" value="TreeGrafter"/>
</dbReference>
<sequence>MPSLYLPELSSDKKIIAVEGEEFHHLINVKRTAIGELVKLNSGSGLMAEGKLTEIHKNSAVIEIIKIETFPFPERPFAIAFALIKNKHDELLIEKCTELGVTAFYPMLTDYSVRIPSKNTTQRFKRTALAAIKQCDNPWLPRINEPLSFKQAIEKIISEGWIPVLCSEKRPAKKISALPNNIKPCFIIGPEGGFSEAEFAFFNEKNIFQISICHHITRAETAAIAVAAQFQLF</sequence>
<feature type="domain" description="Ribosomal RNA small subunit methyltransferase E methyltransferase" evidence="11">
    <location>
        <begin position="76"/>
        <end position="230"/>
    </location>
</feature>
<dbReference type="SUPFAM" id="SSF88697">
    <property type="entry name" value="PUA domain-like"/>
    <property type="match status" value="1"/>
</dbReference>
<evidence type="ECO:0000313" key="14">
    <source>
        <dbReference type="Proteomes" id="UP000002019"/>
    </source>
</evidence>
<dbReference type="KEGG" id="caci:CLOAM0759"/>
<evidence type="ECO:0000313" key="13">
    <source>
        <dbReference type="EMBL" id="CAO80642.1"/>
    </source>
</evidence>
<dbReference type="Proteomes" id="UP000002019">
    <property type="component" value="Chromosome"/>
</dbReference>
<comment type="similarity">
    <text evidence="2 10">Belongs to the RNA methyltransferase RsmE family.</text>
</comment>
<protein>
    <recommendedName>
        <fullName evidence="10">Ribosomal RNA small subunit methyltransferase E</fullName>
        <ecNumber evidence="10">2.1.1.193</ecNumber>
    </recommendedName>
</protein>
<dbReference type="RefSeq" id="WP_015424501.1">
    <property type="nucleotide sequence ID" value="NC_020449.1"/>
</dbReference>
<reference evidence="13 14" key="1">
    <citation type="journal article" date="2008" name="J. Bacteriol.">
        <title>'Candidatus Cloacamonas acidaminovorans': genome sequence reconstruction provides a first glimpse of a new bacterial division.</title>
        <authorList>
            <person name="Pelletier E."/>
            <person name="Kreimeyer A."/>
            <person name="Bocs S."/>
            <person name="Rouy Z."/>
            <person name="Gyapay G."/>
            <person name="Chouari R."/>
            <person name="Riviere D."/>
            <person name="Ganesan A."/>
            <person name="Daegelen P."/>
            <person name="Sghir A."/>
            <person name="Cohen G.N."/>
            <person name="Medigue C."/>
            <person name="Weissenbach J."/>
            <person name="Le Paslier D."/>
        </authorList>
    </citation>
    <scope>NUCLEOTIDE SEQUENCE [LARGE SCALE GENOMIC DNA]</scope>
    <source>
        <strain evidence="14">Evry</strain>
    </source>
</reference>
<evidence type="ECO:0000256" key="3">
    <source>
        <dbReference type="ARBA" id="ARBA00022490"/>
    </source>
</evidence>
<keyword evidence="4 10" id="KW-0698">rRNA processing</keyword>
<proteinExistence type="inferred from homology"/>
<evidence type="ECO:0000256" key="6">
    <source>
        <dbReference type="ARBA" id="ARBA00022679"/>
    </source>
</evidence>
<evidence type="ECO:0000256" key="7">
    <source>
        <dbReference type="ARBA" id="ARBA00022691"/>
    </source>
</evidence>
<evidence type="ECO:0000256" key="4">
    <source>
        <dbReference type="ARBA" id="ARBA00022552"/>
    </source>
</evidence>
<keyword evidence="14" id="KW-1185">Reference proteome</keyword>
<organism evidence="13 14">
    <name type="scientific">Cloacimonas acidaminovorans (strain Evry)</name>
    <dbReference type="NCBI Taxonomy" id="459349"/>
    <lineage>
        <taxon>Bacteria</taxon>
        <taxon>Pseudomonadati</taxon>
        <taxon>Candidatus Cloacimonadota</taxon>
        <taxon>Candidatus Cloacimonadia</taxon>
        <taxon>Candidatus Cloacimonadales</taxon>
        <taxon>Candidatus Cloacimonadaceae</taxon>
        <taxon>Candidatus Cloacimonas</taxon>
    </lineage>
</organism>
<comment type="function">
    <text evidence="8 10">Specifically methylates the N3 position of the uracil ring of uridine 1498 (m3U1498) in 16S rRNA. Acts on the fully assembled 30S ribosomal subunit.</text>
</comment>
<keyword evidence="3 10" id="KW-0963">Cytoplasm</keyword>
<comment type="subcellular location">
    <subcellularLocation>
        <location evidence="1 10">Cytoplasm</location>
    </subcellularLocation>
</comment>
<dbReference type="CDD" id="cd18084">
    <property type="entry name" value="RsmE-like"/>
    <property type="match status" value="1"/>
</dbReference>
<feature type="domain" description="Ribosomal RNA small subunit methyltransferase E PUA-like" evidence="12">
    <location>
        <begin position="19"/>
        <end position="65"/>
    </location>
</feature>
<comment type="catalytic activity">
    <reaction evidence="9 10">
        <text>uridine(1498) in 16S rRNA + S-adenosyl-L-methionine = N(3)-methyluridine(1498) in 16S rRNA + S-adenosyl-L-homocysteine + H(+)</text>
        <dbReference type="Rhea" id="RHEA:42920"/>
        <dbReference type="Rhea" id="RHEA-COMP:10283"/>
        <dbReference type="Rhea" id="RHEA-COMP:10284"/>
        <dbReference type="ChEBI" id="CHEBI:15378"/>
        <dbReference type="ChEBI" id="CHEBI:57856"/>
        <dbReference type="ChEBI" id="CHEBI:59789"/>
        <dbReference type="ChEBI" id="CHEBI:65315"/>
        <dbReference type="ChEBI" id="CHEBI:74502"/>
        <dbReference type="EC" id="2.1.1.193"/>
    </reaction>
</comment>
<dbReference type="AlphaFoldDB" id="B0VH27"/>
<dbReference type="EMBL" id="CU466930">
    <property type="protein sequence ID" value="CAO80642.1"/>
    <property type="molecule type" value="Genomic_DNA"/>
</dbReference>
<dbReference type="InterPro" id="IPR006700">
    <property type="entry name" value="RsmE"/>
</dbReference>
<dbReference type="PANTHER" id="PTHR30027">
    <property type="entry name" value="RIBOSOMAL RNA SMALL SUBUNIT METHYLTRANSFERASE E"/>
    <property type="match status" value="1"/>
</dbReference>
<name>B0VH27_CLOAI</name>
<evidence type="ECO:0000256" key="10">
    <source>
        <dbReference type="PIRNR" id="PIRNR015601"/>
    </source>
</evidence>
<evidence type="ECO:0000259" key="12">
    <source>
        <dbReference type="Pfam" id="PF20260"/>
    </source>
</evidence>
<dbReference type="HOGENOM" id="CLU_067442_3_0_0"/>
<dbReference type="InterPro" id="IPR029028">
    <property type="entry name" value="Alpha/beta_knot_MTases"/>
</dbReference>
<dbReference type="Gene3D" id="3.40.1280.10">
    <property type="match status" value="1"/>
</dbReference>
<keyword evidence="7 10" id="KW-0949">S-adenosyl-L-methionine</keyword>
<dbReference type="SUPFAM" id="SSF75217">
    <property type="entry name" value="alpha/beta knot"/>
    <property type="match status" value="1"/>
</dbReference>
<dbReference type="OrthoDB" id="9815641at2"/>
<dbReference type="GO" id="GO:0070042">
    <property type="term" value="F:rRNA (uridine-N3-)-methyltransferase activity"/>
    <property type="evidence" value="ECO:0007669"/>
    <property type="project" value="TreeGrafter"/>
</dbReference>
<dbReference type="GO" id="GO:0005737">
    <property type="term" value="C:cytoplasm"/>
    <property type="evidence" value="ECO:0007669"/>
    <property type="project" value="UniProtKB-SubCell"/>
</dbReference>
<dbReference type="PIRSF" id="PIRSF015601">
    <property type="entry name" value="MTase_slr0722"/>
    <property type="match status" value="1"/>
</dbReference>
<dbReference type="NCBIfam" id="TIGR00046">
    <property type="entry name" value="RsmE family RNA methyltransferase"/>
    <property type="match status" value="1"/>
</dbReference>
<dbReference type="STRING" id="459349.CLOAM0759"/>
<dbReference type="Pfam" id="PF04452">
    <property type="entry name" value="Methyltrans_RNA"/>
    <property type="match status" value="1"/>
</dbReference>
<dbReference type="InterPro" id="IPR046887">
    <property type="entry name" value="RsmE_PUA-like"/>
</dbReference>
<dbReference type="InterPro" id="IPR015947">
    <property type="entry name" value="PUA-like_sf"/>
</dbReference>
<dbReference type="eggNOG" id="COG1385">
    <property type="taxonomic scope" value="Bacteria"/>
</dbReference>
<evidence type="ECO:0000256" key="2">
    <source>
        <dbReference type="ARBA" id="ARBA00005528"/>
    </source>
</evidence>
<dbReference type="PANTHER" id="PTHR30027:SF3">
    <property type="entry name" value="16S RRNA (URACIL(1498)-N(3))-METHYLTRANSFERASE"/>
    <property type="match status" value="1"/>
</dbReference>
<evidence type="ECO:0000259" key="11">
    <source>
        <dbReference type="Pfam" id="PF04452"/>
    </source>
</evidence>